<evidence type="ECO:0000259" key="1">
    <source>
        <dbReference type="Pfam" id="PF07110"/>
    </source>
</evidence>
<dbReference type="OrthoDB" id="8525693at2"/>
<dbReference type="EMBL" id="LR778301">
    <property type="protein sequence ID" value="CAB1370347.1"/>
    <property type="molecule type" value="Genomic_DNA"/>
</dbReference>
<name>A0A6S6Y4J5_9PROT</name>
<evidence type="ECO:0000313" key="3">
    <source>
        <dbReference type="Proteomes" id="UP000515733"/>
    </source>
</evidence>
<dbReference type="SUPFAM" id="SSF54909">
    <property type="entry name" value="Dimeric alpha+beta barrel"/>
    <property type="match status" value="2"/>
</dbReference>
<dbReference type="Pfam" id="PF07110">
    <property type="entry name" value="EthD"/>
    <property type="match status" value="1"/>
</dbReference>
<organism evidence="2 3">
    <name type="scientific">Denitratisoma oestradiolicum</name>
    <dbReference type="NCBI Taxonomy" id="311182"/>
    <lineage>
        <taxon>Bacteria</taxon>
        <taxon>Pseudomonadati</taxon>
        <taxon>Pseudomonadota</taxon>
        <taxon>Betaproteobacteria</taxon>
        <taxon>Nitrosomonadales</taxon>
        <taxon>Sterolibacteriaceae</taxon>
        <taxon>Denitratisoma</taxon>
    </lineage>
</organism>
<dbReference type="Proteomes" id="UP000515733">
    <property type="component" value="Chromosome"/>
</dbReference>
<protein>
    <recommendedName>
        <fullName evidence="1">EthD domain-containing protein</fullName>
    </recommendedName>
</protein>
<dbReference type="GO" id="GO:0016491">
    <property type="term" value="F:oxidoreductase activity"/>
    <property type="evidence" value="ECO:0007669"/>
    <property type="project" value="InterPro"/>
</dbReference>
<gene>
    <name evidence="2" type="ORF">DENOEST_3193</name>
</gene>
<dbReference type="Gene3D" id="3.30.70.100">
    <property type="match status" value="2"/>
</dbReference>
<dbReference type="InterPro" id="IPR011008">
    <property type="entry name" value="Dimeric_a/b-barrel"/>
</dbReference>
<sequence>MTYKMIYLAQRNPGLTEEQFPQAWREHSALGRQCPNVQGKITAVTQCSRVLGEPQLPGTSADYDGVNIMVLRDLQAARDIWDDDDVRTVMRPDELRVFADHVVHFTLVAEEQEIKSDPQGNFALIGFHARPEALPANLFVQDWLALLRKQLLQEAGKNPVGRCVANAVILPPPPGYEFDLITEFWFDRLEDMAAMTDSPAAQVLLRGPHPDGRIASITVATQVTHRRP</sequence>
<dbReference type="InterPro" id="IPR009799">
    <property type="entry name" value="EthD_dom"/>
</dbReference>
<keyword evidence="3" id="KW-1185">Reference proteome</keyword>
<dbReference type="RefSeq" id="WP_145771858.1">
    <property type="nucleotide sequence ID" value="NZ_LR778301.1"/>
</dbReference>
<dbReference type="KEGG" id="doe:DENOEST_3193"/>
<proteinExistence type="predicted"/>
<dbReference type="AlphaFoldDB" id="A0A6S6Y4J5"/>
<reference evidence="2 3" key="1">
    <citation type="submission" date="2020-03" db="EMBL/GenBank/DDBJ databases">
        <authorList>
            <consortium name="Genoscope - CEA"/>
            <person name="William W."/>
        </authorList>
    </citation>
    <scope>NUCLEOTIDE SEQUENCE [LARGE SCALE GENOMIC DNA]</scope>
    <source>
        <strain evidence="3">DSM 16959</strain>
    </source>
</reference>
<feature type="domain" description="EthD" evidence="1">
    <location>
        <begin position="12"/>
        <end position="101"/>
    </location>
</feature>
<accession>A0A6S6Y4J5</accession>
<evidence type="ECO:0000313" key="2">
    <source>
        <dbReference type="EMBL" id="CAB1370347.1"/>
    </source>
</evidence>